<evidence type="ECO:0000259" key="2">
    <source>
        <dbReference type="Pfam" id="PF09994"/>
    </source>
</evidence>
<feature type="region of interest" description="Disordered" evidence="1">
    <location>
        <begin position="83"/>
        <end position="104"/>
    </location>
</feature>
<dbReference type="EMBL" id="CP014504">
    <property type="protein sequence ID" value="AMQ01783.1"/>
    <property type="molecule type" value="Genomic_DNA"/>
</dbReference>
<dbReference type="PANTHER" id="PTHR33840:SF1">
    <property type="entry name" value="TLE1 PHOSPHOLIPASE DOMAIN-CONTAINING PROTEIN"/>
    <property type="match status" value="1"/>
</dbReference>
<evidence type="ECO:0000313" key="4">
    <source>
        <dbReference type="Proteomes" id="UP000071561"/>
    </source>
</evidence>
<organism evidence="3 4">
    <name type="scientific">Pedobacter cryoconitis</name>
    <dbReference type="NCBI Taxonomy" id="188932"/>
    <lineage>
        <taxon>Bacteria</taxon>
        <taxon>Pseudomonadati</taxon>
        <taxon>Bacteroidota</taxon>
        <taxon>Sphingobacteriia</taxon>
        <taxon>Sphingobacteriales</taxon>
        <taxon>Sphingobacteriaceae</taxon>
        <taxon>Pedobacter</taxon>
    </lineage>
</organism>
<name>A0A127VKE9_9SPHI</name>
<dbReference type="Proteomes" id="UP000071561">
    <property type="component" value="Chromosome"/>
</dbReference>
<sequence>MEKGNIIKISRGHLTEISKGDYVASGKSISSNAAHKITENSKEGIFFGEPKKMNGIKDDSVDVVAGVFFDGTRNNRINNTLRNQHQTNNKNPTQGLEGQDSYQNAPSNVQNLARAFIKDTVHRAVYIEGVATTDYAKDKSVAAGLGYFETGIHDKVTRGCLLLAKELGDLIRLEGVKINKLTIDIFGFSRGSTCARNFIHEITKPEQTTTLFKHRQYKNGYYFGADGTKRANIQIESTNKGITKQPARGMLGQYFLDKHVKFNSFHLRFGGLFDSVSSYGLMHWDDVWELDLNAINKMAHVVHLTAADERRDNFELTAITKGITKNLPGVHSDIGGGYRDHIVDKFLVKAKNKERVLVALDPKIEAEKKRLIEQAWYTKEQFTLEGSKYETKRLFGTRRIRNNYSYIPLHLMAEFSKSLGGVIFDKNVLAYDFKIAEDDPKLNLKKVYDRLYKYAFKDAPPMLYFTEHEIELLRAKAREGLLSKEKFAMLANDHNMLRQLRSRYLHNSADFGDFGMQPTWDNQRVIYNKK</sequence>
<reference evidence="3 4" key="1">
    <citation type="submission" date="2016-03" db="EMBL/GenBank/DDBJ databases">
        <title>Complete genome sequence of Pedobacter cryoconitis PAMC 27485.</title>
        <authorList>
            <person name="Lee J."/>
            <person name="Kim O.-S."/>
        </authorList>
    </citation>
    <scope>NUCLEOTIDE SEQUENCE [LARGE SCALE GENOMIC DNA]</scope>
    <source>
        <strain evidence="3 4">PAMC 27485</strain>
    </source>
</reference>
<dbReference type="InterPro" id="IPR018712">
    <property type="entry name" value="Tle1-like_cat"/>
</dbReference>
<keyword evidence="4" id="KW-1185">Reference proteome</keyword>
<dbReference type="RefSeq" id="WP_068406575.1">
    <property type="nucleotide sequence ID" value="NZ_CP014504.1"/>
</dbReference>
<accession>A0A127VKE9</accession>
<dbReference type="Pfam" id="PF09994">
    <property type="entry name" value="T6SS_Tle1-like_cat"/>
    <property type="match status" value="1"/>
</dbReference>
<gene>
    <name evidence="3" type="ORF">AY601_4966</name>
</gene>
<feature type="compositionally biased region" description="Polar residues" evidence="1">
    <location>
        <begin position="84"/>
        <end position="104"/>
    </location>
</feature>
<proteinExistence type="predicted"/>
<evidence type="ECO:0000313" key="3">
    <source>
        <dbReference type="EMBL" id="AMQ01783.1"/>
    </source>
</evidence>
<evidence type="ECO:0000256" key="1">
    <source>
        <dbReference type="SAM" id="MobiDB-lite"/>
    </source>
</evidence>
<dbReference type="OrthoDB" id="4378831at2"/>
<dbReference type="AlphaFoldDB" id="A0A127VKE9"/>
<dbReference type="KEGG" id="pcm:AY601_4966"/>
<protein>
    <recommendedName>
        <fullName evidence="2">T6SS Phospholipase effector Tle1-like catalytic domain-containing protein</fullName>
    </recommendedName>
</protein>
<dbReference type="PATRIC" id="fig|188932.3.peg.5146"/>
<feature type="domain" description="T6SS Phospholipase effector Tle1-like catalytic" evidence="2">
    <location>
        <begin position="67"/>
        <end position="342"/>
    </location>
</feature>
<dbReference type="PANTHER" id="PTHR33840">
    <property type="match status" value="1"/>
</dbReference>